<feature type="domain" description="Lipoyl-binding" evidence="3">
    <location>
        <begin position="379"/>
        <end position="448"/>
    </location>
</feature>
<dbReference type="PROSITE" id="PS00188">
    <property type="entry name" value="BIOTIN"/>
    <property type="match status" value="1"/>
</dbReference>
<accession>A0A4U5NAC7</accession>
<dbReference type="FunFam" id="2.40.50.100:FF:000003">
    <property type="entry name" value="Acetyl-CoA carboxylase biotin carboxyl carrier protein"/>
    <property type="match status" value="1"/>
</dbReference>
<dbReference type="STRING" id="34508.A0A4U5NAC7"/>
<gene>
    <name evidence="5" type="ORF">L596_014050</name>
</gene>
<evidence type="ECO:0000256" key="2">
    <source>
        <dbReference type="SAM" id="MobiDB-lite"/>
    </source>
</evidence>
<dbReference type="InterPro" id="IPR000891">
    <property type="entry name" value="PYR_CT"/>
</dbReference>
<dbReference type="InterPro" id="IPR013785">
    <property type="entry name" value="Aldolase_TIM"/>
</dbReference>
<evidence type="ECO:0008006" key="7">
    <source>
        <dbReference type="Google" id="ProtNLM"/>
    </source>
</evidence>
<dbReference type="InterPro" id="IPR003379">
    <property type="entry name" value="Carboxylase_cons_dom"/>
</dbReference>
<dbReference type="Pfam" id="PF00364">
    <property type="entry name" value="Biotin_lipoyl"/>
    <property type="match status" value="1"/>
</dbReference>
<feature type="domain" description="Pyruvate carboxyltransferase" evidence="4">
    <location>
        <begin position="1"/>
        <end position="100"/>
    </location>
</feature>
<keyword evidence="6" id="KW-1185">Reference proteome</keyword>
<feature type="region of interest" description="Disordered" evidence="2">
    <location>
        <begin position="362"/>
        <end position="383"/>
    </location>
</feature>
<protein>
    <recommendedName>
        <fullName evidence="7">Pyruvate carboxylase</fullName>
    </recommendedName>
</protein>
<dbReference type="InterPro" id="IPR055268">
    <property type="entry name" value="PCB-like"/>
</dbReference>
<dbReference type="EMBL" id="AZBU02000004">
    <property type="protein sequence ID" value="TKR79896.1"/>
    <property type="molecule type" value="Genomic_DNA"/>
</dbReference>
<dbReference type="AlphaFoldDB" id="A0A4U5NAC7"/>
<dbReference type="InterPro" id="IPR000089">
    <property type="entry name" value="Biotin_lipoyl"/>
</dbReference>
<dbReference type="GO" id="GO:0006094">
    <property type="term" value="P:gluconeogenesis"/>
    <property type="evidence" value="ECO:0007669"/>
    <property type="project" value="TreeGrafter"/>
</dbReference>
<sequence>MGIHVLGIKDMAGLMKPEAGRLLITALRDRFPDVAIHVHTHDTAGTGVATMIECAKAGADAVDCAIDSMSGMTSQPSMGAVANALKDSPYNTGLDLKSISRYNAYWEQVRQLYGPFECTVQTMKSGNADIYKHQIPGGQYTNLQFQAFALGLGHRFNELKDLYAEANDILGDFIKVTPSAKVVSDLALFMMLNNYDRKTIEENASELTFPISVVDFFDGKIGEPTYGYPEPLPNVLRGRKPKHDRRPGETLPSVDLVALKAELDAKHNQDLSDEDVMSATMFPHLFDEYAKFRQEFGPTDLLPTKPFLVGMKPGEVTEVELEKGKNLVIKYLGQIDSLTEKGERKLMFELNGQQRTIMVKDSEASKSVVSRPRADPSRKGSIGSPMAGEILEMMVKPGDTVKPNQTLFILYAMKMETAVTAPVGGVVKNVHVMLKERVDSGDLVVEIN</sequence>
<dbReference type="GO" id="GO:0004736">
    <property type="term" value="F:pyruvate carboxylase activity"/>
    <property type="evidence" value="ECO:0007669"/>
    <property type="project" value="UniProtKB-ARBA"/>
</dbReference>
<dbReference type="SUPFAM" id="SSF51230">
    <property type="entry name" value="Single hybrid motif"/>
    <property type="match status" value="1"/>
</dbReference>
<organism evidence="5 6">
    <name type="scientific">Steinernema carpocapsae</name>
    <name type="common">Entomopathogenic nematode</name>
    <dbReference type="NCBI Taxonomy" id="34508"/>
    <lineage>
        <taxon>Eukaryota</taxon>
        <taxon>Metazoa</taxon>
        <taxon>Ecdysozoa</taxon>
        <taxon>Nematoda</taxon>
        <taxon>Chromadorea</taxon>
        <taxon>Rhabditida</taxon>
        <taxon>Tylenchina</taxon>
        <taxon>Panagrolaimomorpha</taxon>
        <taxon>Strongyloidoidea</taxon>
        <taxon>Steinernematidae</taxon>
        <taxon>Steinernema</taxon>
    </lineage>
</organism>
<reference evidence="5 6" key="1">
    <citation type="journal article" date="2015" name="Genome Biol.">
        <title>Comparative genomics of Steinernema reveals deeply conserved gene regulatory networks.</title>
        <authorList>
            <person name="Dillman A.R."/>
            <person name="Macchietto M."/>
            <person name="Porter C.F."/>
            <person name="Rogers A."/>
            <person name="Williams B."/>
            <person name="Antoshechkin I."/>
            <person name="Lee M.M."/>
            <person name="Goodwin Z."/>
            <person name="Lu X."/>
            <person name="Lewis E.E."/>
            <person name="Goodrich-Blair H."/>
            <person name="Stock S.P."/>
            <person name="Adams B.J."/>
            <person name="Sternberg P.W."/>
            <person name="Mortazavi A."/>
        </authorList>
    </citation>
    <scope>NUCLEOTIDE SEQUENCE [LARGE SCALE GENOMIC DNA]</scope>
    <source>
        <strain evidence="5 6">ALL</strain>
    </source>
</reference>
<dbReference type="PANTHER" id="PTHR43778:SF2">
    <property type="entry name" value="PYRUVATE CARBOXYLASE, MITOCHONDRIAL"/>
    <property type="match status" value="1"/>
</dbReference>
<dbReference type="PROSITE" id="PS50968">
    <property type="entry name" value="BIOTINYL_LIPOYL"/>
    <property type="match status" value="1"/>
</dbReference>
<evidence type="ECO:0000256" key="1">
    <source>
        <dbReference type="ARBA" id="ARBA00023267"/>
    </source>
</evidence>
<dbReference type="InterPro" id="IPR001882">
    <property type="entry name" value="Biotin_BS"/>
</dbReference>
<dbReference type="SUPFAM" id="SSF89000">
    <property type="entry name" value="post-HMGL domain-like"/>
    <property type="match status" value="1"/>
</dbReference>
<dbReference type="Gene3D" id="3.20.20.70">
    <property type="entry name" value="Aldolase class I"/>
    <property type="match status" value="1"/>
</dbReference>
<evidence type="ECO:0000259" key="4">
    <source>
        <dbReference type="PROSITE" id="PS50991"/>
    </source>
</evidence>
<keyword evidence="1" id="KW-0092">Biotin</keyword>
<evidence type="ECO:0000259" key="3">
    <source>
        <dbReference type="PROSITE" id="PS50968"/>
    </source>
</evidence>
<dbReference type="Pfam" id="PF00682">
    <property type="entry name" value="HMGL-like"/>
    <property type="match status" value="1"/>
</dbReference>
<evidence type="ECO:0000313" key="6">
    <source>
        <dbReference type="Proteomes" id="UP000298663"/>
    </source>
</evidence>
<dbReference type="InterPro" id="IPR011053">
    <property type="entry name" value="Single_hybrid_motif"/>
</dbReference>
<name>A0A4U5NAC7_STECR</name>
<dbReference type="CDD" id="cd06850">
    <property type="entry name" value="biotinyl_domain"/>
    <property type="match status" value="1"/>
</dbReference>
<dbReference type="GO" id="GO:0005737">
    <property type="term" value="C:cytoplasm"/>
    <property type="evidence" value="ECO:0007669"/>
    <property type="project" value="TreeGrafter"/>
</dbReference>
<comment type="caution">
    <text evidence="5">The sequence shown here is derived from an EMBL/GenBank/DDBJ whole genome shotgun (WGS) entry which is preliminary data.</text>
</comment>
<dbReference type="PROSITE" id="PS50991">
    <property type="entry name" value="PYR_CT"/>
    <property type="match status" value="1"/>
</dbReference>
<reference evidence="5 6" key="2">
    <citation type="journal article" date="2019" name="G3 (Bethesda)">
        <title>Hybrid Assembly of the Genome of the Entomopathogenic Nematode Steinernema carpocapsae Identifies the X-Chromosome.</title>
        <authorList>
            <person name="Serra L."/>
            <person name="Macchietto M."/>
            <person name="Macias-Munoz A."/>
            <person name="McGill C.J."/>
            <person name="Rodriguez I.M."/>
            <person name="Rodriguez B."/>
            <person name="Murad R."/>
            <person name="Mortazavi A."/>
        </authorList>
    </citation>
    <scope>NUCLEOTIDE SEQUENCE [LARGE SCALE GENOMIC DNA]</scope>
    <source>
        <strain evidence="5 6">ALL</strain>
    </source>
</reference>
<dbReference type="Pfam" id="PF02436">
    <property type="entry name" value="PYC_OADA"/>
    <property type="match status" value="1"/>
</dbReference>
<dbReference type="Gene3D" id="2.40.50.100">
    <property type="match status" value="1"/>
</dbReference>
<dbReference type="SUPFAM" id="SSF51569">
    <property type="entry name" value="Aldolase"/>
    <property type="match status" value="1"/>
</dbReference>
<dbReference type="Proteomes" id="UP000298663">
    <property type="component" value="Unassembled WGS sequence"/>
</dbReference>
<evidence type="ECO:0000313" key="5">
    <source>
        <dbReference type="EMBL" id="TKR79896.1"/>
    </source>
</evidence>
<proteinExistence type="predicted"/>
<dbReference type="Gene3D" id="3.10.600.10">
    <property type="entry name" value="pyruvate carboxylase f1077a mutant domain"/>
    <property type="match status" value="1"/>
</dbReference>
<dbReference type="PANTHER" id="PTHR43778">
    <property type="entry name" value="PYRUVATE CARBOXYLASE"/>
    <property type="match status" value="1"/>
</dbReference>
<dbReference type="OrthoDB" id="196847at2759"/>